<sequence>MRDIASRWLFGASVVAIATGGIHNIAHAQTAVAPPKRGAELHVEQGRDPSQPTGALNAAQIAEQGVSDQDIVVTGVRESLRSAQALKRNANQIIDSVQAQDIGKLPDANTTEALQRITGVQIQRRYGEGATDFDHRTSPAITVRGLTQVQNFLDGRAIYSASGGRAFDLEGIPPELLGGIDVYKNAPANIIEGGVGAAVNLRTRLPFDQPGQTISGTLRGNYYDRVDKFGYSASGLYSNRFDTGIGEIGVLFNAVYSTAHYRQDGILANPQQPIPAGSVSGAPANAKAPMGMQVYDDLGDRRRLGIASAIQWQAADNLLITGQYQLAKYWFNRRGAYYYTVNGGSESNPLPGSTFTFNKEGYATSGSLRGQNFETGRFDQELWSQSQNFTLAAEWQATDRAKVHFDAQYLKSYYNADRNGHVLSLFTATGQNTPTGSPHPSTIDFDLRGSRPQWDVRDKALLSNPANYTTPFIADALQRNDADTLALAYDIEYDLEGGFLQKLRGGARYSDNSIDLRGTWNGVCLYATGPDPSCSAKDGTPLIPLSRNPQLAMPGPSKNFFDGRSVTGGFLYPAFPAGDGVWAQTKALYALFGAQTKDAFTPGDLNSQTEKTYTAWGTVDYAFEGAGLRFDGGVGVRLVKTDLTSFGTQFNSNGTSSPLSIQNSYTRALPSVNLRARITEEFQMRFAYSKGLARPNFDQLSTNLTLNNPNQINPITGRPSANSGNPRLRPISSNNFDLTAEWYFAPAGSLTGGLFYKKVDGFLASGVIVQNFQGRAYDVNTVLNSGKGTVKGAEIGYQQFFDFLPGLLSGLGMQANYTYVDSNVTNPFAIAGSGNTQLPLEKLSKHNYNLIGLYEKGPLTARLAYNWRSSYLDQTFGAGTNQPQYAKPYASLDASVSVNLNSHIAVSADAVNLTNRMNVTYIGTMGQPLQYQLNDRRFGLSLRATY</sequence>
<keyword evidence="8" id="KW-0675">Receptor</keyword>
<evidence type="ECO:0000313" key="8">
    <source>
        <dbReference type="EMBL" id="GAM02086.1"/>
    </source>
</evidence>
<evidence type="ECO:0000259" key="6">
    <source>
        <dbReference type="Pfam" id="PF00593"/>
    </source>
</evidence>
<dbReference type="EMBL" id="BBPI01000073">
    <property type="protein sequence ID" value="GAM02086.1"/>
    <property type="molecule type" value="Genomic_DNA"/>
</dbReference>
<keyword evidence="3" id="KW-0998">Cell outer membrane</keyword>
<feature type="domain" description="TonB-dependent receptor plug" evidence="7">
    <location>
        <begin position="87"/>
        <end position="194"/>
    </location>
</feature>
<dbReference type="eggNOG" id="COG1629">
    <property type="taxonomic scope" value="Bacteria"/>
</dbReference>
<keyword evidence="9" id="KW-1185">Reference proteome</keyword>
<evidence type="ECO:0000256" key="2">
    <source>
        <dbReference type="ARBA" id="ARBA00023136"/>
    </source>
</evidence>
<dbReference type="Gene3D" id="2.170.130.10">
    <property type="entry name" value="TonB-dependent receptor, plug domain"/>
    <property type="match status" value="1"/>
</dbReference>
<dbReference type="Pfam" id="PF00593">
    <property type="entry name" value="TonB_dep_Rec_b-barrel"/>
    <property type="match status" value="1"/>
</dbReference>
<comment type="caution">
    <text evidence="8">The sequence shown here is derived from an EMBL/GenBank/DDBJ whole genome shotgun (WGS) entry which is preliminary data.</text>
</comment>
<keyword evidence="2 4" id="KW-0472">Membrane</keyword>
<evidence type="ECO:0000256" key="3">
    <source>
        <dbReference type="ARBA" id="ARBA00023237"/>
    </source>
</evidence>
<keyword evidence="4" id="KW-0798">TonB box</keyword>
<dbReference type="AlphaFoldDB" id="A0A0A1WAQ6"/>
<dbReference type="InterPro" id="IPR010104">
    <property type="entry name" value="TonB_rcpt_bac"/>
</dbReference>
<dbReference type="Proteomes" id="UP000032305">
    <property type="component" value="Unassembled WGS sequence"/>
</dbReference>
<dbReference type="InterPro" id="IPR000531">
    <property type="entry name" value="Beta-barrel_TonB"/>
</dbReference>
<proteinExistence type="inferred from homology"/>
<organism evidence="8 9">
    <name type="scientific">Sphingomonas parapaucimobilis NBRC 15100</name>
    <dbReference type="NCBI Taxonomy" id="1219049"/>
    <lineage>
        <taxon>Bacteria</taxon>
        <taxon>Pseudomonadati</taxon>
        <taxon>Pseudomonadota</taxon>
        <taxon>Alphaproteobacteria</taxon>
        <taxon>Sphingomonadales</taxon>
        <taxon>Sphingomonadaceae</taxon>
        <taxon>Sphingomonas</taxon>
    </lineage>
</organism>
<dbReference type="eggNOG" id="COG4771">
    <property type="taxonomic scope" value="Bacteria"/>
</dbReference>
<protein>
    <submittedName>
        <fullName evidence="8">Putative TonB-dependent receptor</fullName>
    </submittedName>
</protein>
<feature type="region of interest" description="Disordered" evidence="5">
    <location>
        <begin position="708"/>
        <end position="728"/>
    </location>
</feature>
<feature type="domain" description="TonB-dependent receptor-like beta-barrel" evidence="6">
    <location>
        <begin position="448"/>
        <end position="913"/>
    </location>
</feature>
<evidence type="ECO:0000259" key="7">
    <source>
        <dbReference type="Pfam" id="PF07715"/>
    </source>
</evidence>
<dbReference type="PANTHER" id="PTHR40980">
    <property type="entry name" value="PLUG DOMAIN-CONTAINING PROTEIN"/>
    <property type="match status" value="1"/>
</dbReference>
<evidence type="ECO:0000256" key="5">
    <source>
        <dbReference type="SAM" id="MobiDB-lite"/>
    </source>
</evidence>
<dbReference type="NCBIfam" id="TIGR01782">
    <property type="entry name" value="TonB-Xanth-Caul"/>
    <property type="match status" value="1"/>
</dbReference>
<dbReference type="PANTHER" id="PTHR40980:SF4">
    <property type="entry name" value="TONB-DEPENDENT RECEPTOR-LIKE BETA-BARREL DOMAIN-CONTAINING PROTEIN"/>
    <property type="match status" value="1"/>
</dbReference>
<dbReference type="OrthoDB" id="5476657at2"/>
<gene>
    <name evidence="8" type="ORF">SP5_073_00140</name>
</gene>
<evidence type="ECO:0000256" key="4">
    <source>
        <dbReference type="RuleBase" id="RU003357"/>
    </source>
</evidence>
<reference evidence="8 9" key="1">
    <citation type="submission" date="2014-11" db="EMBL/GenBank/DDBJ databases">
        <title>Whole genome shotgun sequence of Sphingomonas parapaucimobilis NBRC 15100.</title>
        <authorList>
            <person name="Katano-Makiyama Y."/>
            <person name="Hosoyama A."/>
            <person name="Hashimoto M."/>
            <person name="Hosoyama Y."/>
            <person name="Noguchi M."/>
            <person name="Numata M."/>
            <person name="Tsuchikane K."/>
            <person name="Hirakata S."/>
            <person name="Uohara A."/>
            <person name="Shimodaira J."/>
            <person name="Ohji S."/>
            <person name="Ichikawa N."/>
            <person name="Kimura A."/>
            <person name="Yamazoe A."/>
            <person name="Fujita N."/>
        </authorList>
    </citation>
    <scope>NUCLEOTIDE SEQUENCE [LARGE SCALE GENOMIC DNA]</scope>
    <source>
        <strain evidence="8 9">NBRC 15100</strain>
    </source>
</reference>
<comment type="subcellular location">
    <subcellularLocation>
        <location evidence="1 4">Cell outer membrane</location>
    </subcellularLocation>
</comment>
<dbReference type="InterPro" id="IPR012910">
    <property type="entry name" value="Plug_dom"/>
</dbReference>
<accession>A0A0A1WAQ6</accession>
<dbReference type="InterPro" id="IPR036942">
    <property type="entry name" value="Beta-barrel_TonB_sf"/>
</dbReference>
<evidence type="ECO:0000313" key="9">
    <source>
        <dbReference type="Proteomes" id="UP000032305"/>
    </source>
</evidence>
<name>A0A0A1WAQ6_9SPHN</name>
<dbReference type="InterPro" id="IPR037066">
    <property type="entry name" value="Plug_dom_sf"/>
</dbReference>
<dbReference type="RefSeq" id="WP_084220695.1">
    <property type="nucleotide sequence ID" value="NZ_BBPI01000073.1"/>
</dbReference>
<dbReference type="Pfam" id="PF07715">
    <property type="entry name" value="Plug"/>
    <property type="match status" value="1"/>
</dbReference>
<dbReference type="GO" id="GO:0009279">
    <property type="term" value="C:cell outer membrane"/>
    <property type="evidence" value="ECO:0007669"/>
    <property type="project" value="UniProtKB-SubCell"/>
</dbReference>
<comment type="similarity">
    <text evidence="4">Belongs to the TonB-dependent receptor family.</text>
</comment>
<dbReference type="SUPFAM" id="SSF56935">
    <property type="entry name" value="Porins"/>
    <property type="match status" value="1"/>
</dbReference>
<dbReference type="Gene3D" id="2.40.170.20">
    <property type="entry name" value="TonB-dependent receptor, beta-barrel domain"/>
    <property type="match status" value="1"/>
</dbReference>
<evidence type="ECO:0000256" key="1">
    <source>
        <dbReference type="ARBA" id="ARBA00004442"/>
    </source>
</evidence>